<dbReference type="SUPFAM" id="SSF47413">
    <property type="entry name" value="lambda repressor-like DNA-binding domains"/>
    <property type="match status" value="1"/>
</dbReference>
<name>A0A5N8VJ28_9ACTN</name>
<dbReference type="SMART" id="SM00530">
    <property type="entry name" value="HTH_XRE"/>
    <property type="match status" value="1"/>
</dbReference>
<evidence type="ECO:0000259" key="2">
    <source>
        <dbReference type="PROSITE" id="PS50943"/>
    </source>
</evidence>
<dbReference type="InterPro" id="IPR010982">
    <property type="entry name" value="Lambda_DNA-bd_dom_sf"/>
</dbReference>
<feature type="domain" description="HTH cro/C1-type" evidence="2">
    <location>
        <begin position="17"/>
        <end position="71"/>
    </location>
</feature>
<feature type="region of interest" description="Disordered" evidence="1">
    <location>
        <begin position="1"/>
        <end position="21"/>
    </location>
</feature>
<feature type="region of interest" description="Disordered" evidence="1">
    <location>
        <begin position="83"/>
        <end position="107"/>
    </location>
</feature>
<gene>
    <name evidence="3" type="ORF">FNH09_23500</name>
</gene>
<dbReference type="Pfam" id="PF13560">
    <property type="entry name" value="HTH_31"/>
    <property type="match status" value="1"/>
</dbReference>
<dbReference type="AlphaFoldDB" id="A0A5N8VJ28"/>
<dbReference type="GO" id="GO:0003677">
    <property type="term" value="F:DNA binding"/>
    <property type="evidence" value="ECO:0007669"/>
    <property type="project" value="InterPro"/>
</dbReference>
<dbReference type="PROSITE" id="PS50943">
    <property type="entry name" value="HTH_CROC1"/>
    <property type="match status" value="1"/>
</dbReference>
<dbReference type="Proteomes" id="UP000325849">
    <property type="component" value="Unassembled WGS sequence"/>
</dbReference>
<dbReference type="InterPro" id="IPR001387">
    <property type="entry name" value="Cro/C1-type_HTH"/>
</dbReference>
<proteinExistence type="predicted"/>
<comment type="caution">
    <text evidence="3">The sequence shown here is derived from an EMBL/GenBank/DDBJ whole genome shotgun (WGS) entry which is preliminary data.</text>
</comment>
<dbReference type="CDD" id="cd00093">
    <property type="entry name" value="HTH_XRE"/>
    <property type="match status" value="1"/>
</dbReference>
<sequence length="107" mass="11557">MAIRQRRTPPPGMGTALRAARERAGLGVRETARRAWVSGGYLSNIEAGDRCPSLWVAERLADVLHLDDDERQQLLAASVTDAGWNSPWRAGPRPGPTSPTTARRGAA</sequence>
<protein>
    <submittedName>
        <fullName evidence="3">Helix-turn-helix transcriptional regulator</fullName>
    </submittedName>
</protein>
<dbReference type="Gene3D" id="1.10.260.40">
    <property type="entry name" value="lambda repressor-like DNA-binding domains"/>
    <property type="match status" value="1"/>
</dbReference>
<reference evidence="3 4" key="1">
    <citation type="submission" date="2019-07" db="EMBL/GenBank/DDBJ databases">
        <title>New species of Amycolatopsis and Streptomyces.</title>
        <authorList>
            <person name="Duangmal K."/>
            <person name="Teo W.F.A."/>
            <person name="Lipun K."/>
        </authorList>
    </citation>
    <scope>NUCLEOTIDE SEQUENCE [LARGE SCALE GENOMIC DNA]</scope>
    <source>
        <strain evidence="3 4">NBRC 109810</strain>
    </source>
</reference>
<organism evidence="3 4">
    <name type="scientific">Streptomyces adustus</name>
    <dbReference type="NCBI Taxonomy" id="1609272"/>
    <lineage>
        <taxon>Bacteria</taxon>
        <taxon>Bacillati</taxon>
        <taxon>Actinomycetota</taxon>
        <taxon>Actinomycetes</taxon>
        <taxon>Kitasatosporales</taxon>
        <taxon>Streptomycetaceae</taxon>
        <taxon>Streptomyces</taxon>
    </lineage>
</organism>
<dbReference type="RefSeq" id="WP_152891201.1">
    <property type="nucleotide sequence ID" value="NZ_VJZD01000099.1"/>
</dbReference>
<accession>A0A5N8VJ28</accession>
<dbReference type="EMBL" id="VJZD01000099">
    <property type="protein sequence ID" value="MPY34104.1"/>
    <property type="molecule type" value="Genomic_DNA"/>
</dbReference>
<dbReference type="OrthoDB" id="4330807at2"/>
<keyword evidence="4" id="KW-1185">Reference proteome</keyword>
<evidence type="ECO:0000313" key="4">
    <source>
        <dbReference type="Proteomes" id="UP000325849"/>
    </source>
</evidence>
<evidence type="ECO:0000313" key="3">
    <source>
        <dbReference type="EMBL" id="MPY34104.1"/>
    </source>
</evidence>
<evidence type="ECO:0000256" key="1">
    <source>
        <dbReference type="SAM" id="MobiDB-lite"/>
    </source>
</evidence>